<dbReference type="GO" id="GO:0000160">
    <property type="term" value="P:phosphorelay signal transduction system"/>
    <property type="evidence" value="ECO:0007669"/>
    <property type="project" value="UniProtKB-KW"/>
</dbReference>
<evidence type="ECO:0000313" key="6">
    <source>
        <dbReference type="Proteomes" id="UP000310374"/>
    </source>
</evidence>
<organism evidence="5 6">
    <name type="scientific">Aureobasidium pullulans</name>
    <name type="common">Black yeast</name>
    <name type="synonym">Pullularia pullulans</name>
    <dbReference type="NCBI Taxonomy" id="5580"/>
    <lineage>
        <taxon>Eukaryota</taxon>
        <taxon>Fungi</taxon>
        <taxon>Dikarya</taxon>
        <taxon>Ascomycota</taxon>
        <taxon>Pezizomycotina</taxon>
        <taxon>Dothideomycetes</taxon>
        <taxon>Dothideomycetidae</taxon>
        <taxon>Dothideales</taxon>
        <taxon>Saccotheciaceae</taxon>
        <taxon>Aureobasidium</taxon>
    </lineage>
</organism>
<feature type="modified residue" description="4-aspartylphosphate" evidence="3">
    <location>
        <position position="90"/>
    </location>
</feature>
<protein>
    <recommendedName>
        <fullName evidence="4">Response regulatory domain-containing protein</fullName>
    </recommendedName>
</protein>
<evidence type="ECO:0000259" key="4">
    <source>
        <dbReference type="PROSITE" id="PS50110"/>
    </source>
</evidence>
<gene>
    <name evidence="5" type="ORF">D6D12_07549</name>
</gene>
<keyword evidence="1 3" id="KW-0597">Phosphoprotein</keyword>
<dbReference type="PANTHER" id="PTHR45339">
    <property type="entry name" value="HYBRID SIGNAL TRANSDUCTION HISTIDINE KINASE J"/>
    <property type="match status" value="1"/>
</dbReference>
<keyword evidence="2" id="KW-0902">Two-component regulatory system</keyword>
<comment type="caution">
    <text evidence="5">The sequence shown here is derived from an EMBL/GenBank/DDBJ whole genome shotgun (WGS) entry which is preliminary data.</text>
</comment>
<dbReference type="InterPro" id="IPR001789">
    <property type="entry name" value="Sig_transdc_resp-reg_receiver"/>
</dbReference>
<dbReference type="SMART" id="SM00448">
    <property type="entry name" value="REC"/>
    <property type="match status" value="1"/>
</dbReference>
<dbReference type="AlphaFoldDB" id="A0AB74JL40"/>
<dbReference type="SUPFAM" id="SSF52172">
    <property type="entry name" value="CheY-like"/>
    <property type="match status" value="1"/>
</dbReference>
<dbReference type="Proteomes" id="UP000310374">
    <property type="component" value="Unassembled WGS sequence"/>
</dbReference>
<reference evidence="5 6" key="1">
    <citation type="submission" date="2018-10" db="EMBL/GenBank/DDBJ databases">
        <title>Fifty Aureobasidium pullulans genomes reveal a recombining polyextremotolerant generalist.</title>
        <authorList>
            <person name="Gostincar C."/>
            <person name="Turk M."/>
            <person name="Zajc J."/>
            <person name="Gunde-Cimerman N."/>
        </authorList>
    </citation>
    <scope>NUCLEOTIDE SEQUENCE [LARGE SCALE GENOMIC DNA]</scope>
    <source>
        <strain evidence="5 6">EXF-10081</strain>
    </source>
</reference>
<dbReference type="CDD" id="cd17546">
    <property type="entry name" value="REC_hyHK_CKI1_RcsC-like"/>
    <property type="match status" value="1"/>
</dbReference>
<name>A0AB74JL40_AURPU</name>
<evidence type="ECO:0000256" key="2">
    <source>
        <dbReference type="ARBA" id="ARBA00023012"/>
    </source>
</evidence>
<accession>A0AB74JL40</accession>
<evidence type="ECO:0000313" key="5">
    <source>
        <dbReference type="EMBL" id="THX24561.1"/>
    </source>
</evidence>
<dbReference type="PROSITE" id="PS50110">
    <property type="entry name" value="RESPONSE_REGULATORY"/>
    <property type="match status" value="1"/>
</dbReference>
<feature type="domain" description="Response regulatory" evidence="4">
    <location>
        <begin position="30"/>
        <end position="161"/>
    </location>
</feature>
<evidence type="ECO:0000256" key="1">
    <source>
        <dbReference type="ARBA" id="ARBA00022553"/>
    </source>
</evidence>
<dbReference type="Gene3D" id="3.40.50.2300">
    <property type="match status" value="1"/>
</dbReference>
<dbReference type="InterPro" id="IPR011006">
    <property type="entry name" value="CheY-like_superfamily"/>
</dbReference>
<dbReference type="Pfam" id="PF00072">
    <property type="entry name" value="Response_reg"/>
    <property type="match status" value="1"/>
</dbReference>
<sequence>MATQEQEQSLRRILETLENHLPRKIDKPLDILLVEDNVINARILSKQLRAKGHQVHVAIHGQEALDYLRTTKYSRGSDSNAVELDVILMDWEMPVLNGIDCTKQIRQLEAQGSLTTHLPIIVTSANARPEQIEVAYAAGTDEFLSKPFTVTQVLEKIRQMND</sequence>
<evidence type="ECO:0000256" key="3">
    <source>
        <dbReference type="PROSITE-ProRule" id="PRU00169"/>
    </source>
</evidence>
<dbReference type="PANTHER" id="PTHR45339:SF1">
    <property type="entry name" value="HYBRID SIGNAL TRANSDUCTION HISTIDINE KINASE J"/>
    <property type="match status" value="1"/>
</dbReference>
<proteinExistence type="predicted"/>
<dbReference type="EMBL" id="QZAT01000118">
    <property type="protein sequence ID" value="THX24561.1"/>
    <property type="molecule type" value="Genomic_DNA"/>
</dbReference>